<protein>
    <submittedName>
        <fullName evidence="1">Uncharacterized protein</fullName>
    </submittedName>
</protein>
<dbReference type="Proteomes" id="UP000028186">
    <property type="component" value="Chromosome I"/>
</dbReference>
<organism evidence="1 2">
    <name type="scientific">Neorhizobium galegae bv. officinalis bv. officinalis str. HAMBI 1141</name>
    <dbReference type="NCBI Taxonomy" id="1028801"/>
    <lineage>
        <taxon>Bacteria</taxon>
        <taxon>Pseudomonadati</taxon>
        <taxon>Pseudomonadota</taxon>
        <taxon>Alphaproteobacteria</taxon>
        <taxon>Hyphomicrobiales</taxon>
        <taxon>Rhizobiaceae</taxon>
        <taxon>Rhizobium/Agrobacterium group</taxon>
        <taxon>Neorhizobium</taxon>
    </lineage>
</organism>
<sequence length="99" mass="11321">MKYRLLRPDIADCTGHREMAAWLLACPFSTMISDEAFIRRWLQMAGFREGLGYLDTILSILREDRREDGNLLHIMSFSAANGRLWRVADGVTTDDEGRG</sequence>
<reference evidence="2" key="1">
    <citation type="journal article" date="2014" name="BMC Genomics">
        <title>Genome sequencing of two Neorhizobium galegae strains reveals a noeT gene responsible for the unusual acetylation of the nodulation factors.</title>
        <authorList>
            <person name="Osterman J."/>
            <person name="Marsh J."/>
            <person name="Laine P.K."/>
            <person name="Zeng Z."/>
            <person name="Alatalo E."/>
            <person name="Sullivan J.T."/>
            <person name="Young J.P."/>
            <person name="Thomas-Oates J."/>
            <person name="Paulin L."/>
            <person name="Lindstrom K."/>
        </authorList>
    </citation>
    <scope>NUCLEOTIDE SEQUENCE [LARGE SCALE GENOMIC DNA]</scope>
    <source>
        <strain evidence="2">HAMBI 1141</strain>
    </source>
</reference>
<proteinExistence type="predicted"/>
<dbReference type="AlphaFoldDB" id="A0A068T5C2"/>
<dbReference type="eggNOG" id="ENOG50312XM">
    <property type="taxonomic scope" value="Bacteria"/>
</dbReference>
<evidence type="ECO:0000313" key="1">
    <source>
        <dbReference type="EMBL" id="CDN52520.1"/>
    </source>
</evidence>
<dbReference type="KEGG" id="ngl:RG1141_CH01550"/>
<dbReference type="EMBL" id="HG938355">
    <property type="protein sequence ID" value="CDN52520.1"/>
    <property type="molecule type" value="Genomic_DNA"/>
</dbReference>
<name>A0A068T5C2_NEOGA</name>
<gene>
    <name evidence="1" type="ORF">RG1141_CH01550</name>
</gene>
<dbReference type="PATRIC" id="fig|1028801.3.peg.149"/>
<dbReference type="HOGENOM" id="CLU_181496_0_0_5"/>
<accession>A0A068T5C2</accession>
<dbReference type="RefSeq" id="WP_038539527.1">
    <property type="nucleotide sequence ID" value="NZ_HG938355.1"/>
</dbReference>
<evidence type="ECO:0000313" key="2">
    <source>
        <dbReference type="Proteomes" id="UP000028186"/>
    </source>
</evidence>